<dbReference type="Proteomes" id="UP000756132">
    <property type="component" value="Chromosome 8"/>
</dbReference>
<sequence length="341" mass="39335">METDDVFAPQPPQPQAVLQTAPLMFPAGMIGYPPMSRTPCYKTYTTDFDYDDEMMGPPPPTDEEFDLLHPLPVKKMYFHPGLFPAFTKRGREVVFRVLNLPELLEMILENLDIQTLILSQRVNRRFGVNIHSSLKLQKLLHQAVWDPKAEREKTDLEPFYFNNLLTNHCTTARNLGFIVTRHARGDSGLWEFRVWITTSQLLKPPVRSSVYWAHFCTPGYRSLEIGPELWEEDKHVIKVYYKDMDPDKPLLVLNTMQPSMNHVYHYMEYFRPHMVTTEEELHGGITLGGFAYERFMDGRAYQAKLVAEDVVRAEAVVQNTRIHRAVRRAGKLGEASSSSSS</sequence>
<evidence type="ECO:0000313" key="1">
    <source>
        <dbReference type="EMBL" id="UJO21180.1"/>
    </source>
</evidence>
<proteinExistence type="predicted"/>
<accession>A0A9Q8PEV8</accession>
<evidence type="ECO:0008006" key="3">
    <source>
        <dbReference type="Google" id="ProtNLM"/>
    </source>
</evidence>
<dbReference type="KEGG" id="ffu:CLAFUR5_10946"/>
<dbReference type="EMBL" id="CP090170">
    <property type="protein sequence ID" value="UJO21180.1"/>
    <property type="molecule type" value="Genomic_DNA"/>
</dbReference>
<keyword evidence="2" id="KW-1185">Reference proteome</keyword>
<name>A0A9Q8PEV8_PASFU</name>
<dbReference type="AlphaFoldDB" id="A0A9Q8PEV8"/>
<gene>
    <name evidence="1" type="ORF">CLAFUR5_10946</name>
</gene>
<evidence type="ECO:0000313" key="2">
    <source>
        <dbReference type="Proteomes" id="UP000756132"/>
    </source>
</evidence>
<dbReference type="CDD" id="cd09917">
    <property type="entry name" value="F-box_SF"/>
    <property type="match status" value="1"/>
</dbReference>
<dbReference type="GeneID" id="71990824"/>
<organism evidence="1 2">
    <name type="scientific">Passalora fulva</name>
    <name type="common">Tomato leaf mold</name>
    <name type="synonym">Cladosporium fulvum</name>
    <dbReference type="NCBI Taxonomy" id="5499"/>
    <lineage>
        <taxon>Eukaryota</taxon>
        <taxon>Fungi</taxon>
        <taxon>Dikarya</taxon>
        <taxon>Ascomycota</taxon>
        <taxon>Pezizomycotina</taxon>
        <taxon>Dothideomycetes</taxon>
        <taxon>Dothideomycetidae</taxon>
        <taxon>Mycosphaerellales</taxon>
        <taxon>Mycosphaerellaceae</taxon>
        <taxon>Fulvia</taxon>
    </lineage>
</organism>
<protein>
    <recommendedName>
        <fullName evidence="3">F-box domain-containing protein</fullName>
    </recommendedName>
</protein>
<reference evidence="1" key="2">
    <citation type="journal article" date="2022" name="Microb. Genom.">
        <title>A chromosome-scale genome assembly of the tomato pathogen Cladosporium fulvum reveals a compartmentalized genome architecture and the presence of a dispensable chromosome.</title>
        <authorList>
            <person name="Zaccaron A.Z."/>
            <person name="Chen L.H."/>
            <person name="Samaras A."/>
            <person name="Stergiopoulos I."/>
        </authorList>
    </citation>
    <scope>NUCLEOTIDE SEQUENCE</scope>
    <source>
        <strain evidence="1">Race5_Kim</strain>
    </source>
</reference>
<dbReference type="RefSeq" id="XP_047765546.1">
    <property type="nucleotide sequence ID" value="XM_047910094.1"/>
</dbReference>
<reference evidence="1" key="1">
    <citation type="submission" date="2021-12" db="EMBL/GenBank/DDBJ databases">
        <authorList>
            <person name="Zaccaron A."/>
            <person name="Stergiopoulos I."/>
        </authorList>
    </citation>
    <scope>NUCLEOTIDE SEQUENCE</scope>
    <source>
        <strain evidence="1">Race5_Kim</strain>
    </source>
</reference>